<keyword evidence="6" id="KW-1015">Disulfide bond</keyword>
<dbReference type="EMBL" id="CALNXK010000001">
    <property type="protein sequence ID" value="CAH3032747.1"/>
    <property type="molecule type" value="Genomic_DNA"/>
</dbReference>
<dbReference type="PANTHER" id="PTHR12011:SF347">
    <property type="entry name" value="FI21270P1-RELATED"/>
    <property type="match status" value="1"/>
</dbReference>
<feature type="transmembrane region" description="Helical" evidence="10">
    <location>
        <begin position="776"/>
        <end position="796"/>
    </location>
</feature>
<feature type="transmembrane region" description="Helical" evidence="10">
    <location>
        <begin position="880"/>
        <end position="900"/>
    </location>
</feature>
<feature type="domain" description="G-protein coupled receptors family 2 profile 2" evidence="11">
    <location>
        <begin position="669"/>
        <end position="927"/>
    </location>
</feature>
<dbReference type="InterPro" id="IPR000832">
    <property type="entry name" value="GPCR_2_secretin-like"/>
</dbReference>
<protein>
    <recommendedName>
        <fullName evidence="11">G-protein coupled receptors family 2 profile 2 domain-containing protein</fullName>
    </recommendedName>
</protein>
<dbReference type="SMART" id="SM00192">
    <property type="entry name" value="LDLa"/>
    <property type="match status" value="2"/>
</dbReference>
<feature type="transmembrane region" description="Helical" evidence="10">
    <location>
        <begin position="840"/>
        <end position="859"/>
    </location>
</feature>
<dbReference type="SUPFAM" id="SSF57424">
    <property type="entry name" value="LDL receptor-like module"/>
    <property type="match status" value="2"/>
</dbReference>
<evidence type="ECO:0000256" key="6">
    <source>
        <dbReference type="ARBA" id="ARBA00023157"/>
    </source>
</evidence>
<keyword evidence="2 10" id="KW-0812">Transmembrane</keyword>
<feature type="transmembrane region" description="Helical" evidence="10">
    <location>
        <begin position="708"/>
        <end position="726"/>
    </location>
</feature>
<dbReference type="InterPro" id="IPR017981">
    <property type="entry name" value="GPCR_2-like_7TM"/>
</dbReference>
<keyword evidence="4" id="KW-0297">G-protein coupled receptor</keyword>
<keyword evidence="3 10" id="KW-1133">Transmembrane helix</keyword>
<keyword evidence="7" id="KW-0675">Receptor</keyword>
<accession>A0ABN8MS44</accession>
<dbReference type="InterPro" id="IPR002172">
    <property type="entry name" value="LDrepeatLR_classA_rpt"/>
</dbReference>
<dbReference type="Proteomes" id="UP001159405">
    <property type="component" value="Unassembled WGS sequence"/>
</dbReference>
<dbReference type="PRINTS" id="PR00249">
    <property type="entry name" value="GPCRSECRETIN"/>
</dbReference>
<gene>
    <name evidence="12" type="ORF">PLOB_00000266</name>
</gene>
<evidence type="ECO:0000256" key="5">
    <source>
        <dbReference type="ARBA" id="ARBA00023136"/>
    </source>
</evidence>
<keyword evidence="8" id="KW-0807">Transducer</keyword>
<feature type="region of interest" description="Disordered" evidence="9">
    <location>
        <begin position="941"/>
        <end position="962"/>
    </location>
</feature>
<dbReference type="Gene3D" id="1.20.1070.10">
    <property type="entry name" value="Rhodopsin 7-helix transmembrane proteins"/>
    <property type="match status" value="1"/>
</dbReference>
<dbReference type="Gene3D" id="4.10.400.10">
    <property type="entry name" value="Low-density Lipoprotein Receptor"/>
    <property type="match status" value="1"/>
</dbReference>
<evidence type="ECO:0000256" key="2">
    <source>
        <dbReference type="ARBA" id="ARBA00022692"/>
    </source>
</evidence>
<evidence type="ECO:0000256" key="10">
    <source>
        <dbReference type="SAM" id="Phobius"/>
    </source>
</evidence>
<dbReference type="InterPro" id="IPR036445">
    <property type="entry name" value="GPCR_2_extracell_dom_sf"/>
</dbReference>
<evidence type="ECO:0000256" key="4">
    <source>
        <dbReference type="ARBA" id="ARBA00023040"/>
    </source>
</evidence>
<dbReference type="CDD" id="cd00112">
    <property type="entry name" value="LDLa"/>
    <property type="match status" value="2"/>
</dbReference>
<organism evidence="12 13">
    <name type="scientific">Porites lobata</name>
    <dbReference type="NCBI Taxonomy" id="104759"/>
    <lineage>
        <taxon>Eukaryota</taxon>
        <taxon>Metazoa</taxon>
        <taxon>Cnidaria</taxon>
        <taxon>Anthozoa</taxon>
        <taxon>Hexacorallia</taxon>
        <taxon>Scleractinia</taxon>
        <taxon>Fungiina</taxon>
        <taxon>Poritidae</taxon>
        <taxon>Porites</taxon>
    </lineage>
</organism>
<comment type="subcellular location">
    <subcellularLocation>
        <location evidence="1">Membrane</location>
        <topology evidence="1">Multi-pass membrane protein</topology>
    </subcellularLocation>
</comment>
<feature type="transmembrane region" description="Helical" evidence="10">
    <location>
        <begin position="906"/>
        <end position="926"/>
    </location>
</feature>
<dbReference type="InterPro" id="IPR036055">
    <property type="entry name" value="LDL_receptor-like_sf"/>
</dbReference>
<evidence type="ECO:0000256" key="7">
    <source>
        <dbReference type="ARBA" id="ARBA00023170"/>
    </source>
</evidence>
<evidence type="ECO:0000256" key="8">
    <source>
        <dbReference type="ARBA" id="ARBA00023224"/>
    </source>
</evidence>
<evidence type="ECO:0000313" key="13">
    <source>
        <dbReference type="Proteomes" id="UP001159405"/>
    </source>
</evidence>
<dbReference type="PANTHER" id="PTHR12011">
    <property type="entry name" value="ADHESION G-PROTEIN COUPLED RECEPTOR"/>
    <property type="match status" value="1"/>
</dbReference>
<evidence type="ECO:0000256" key="1">
    <source>
        <dbReference type="ARBA" id="ARBA00004141"/>
    </source>
</evidence>
<dbReference type="PROSITE" id="PS50261">
    <property type="entry name" value="G_PROTEIN_RECEP_F2_4"/>
    <property type="match status" value="1"/>
</dbReference>
<evidence type="ECO:0000256" key="9">
    <source>
        <dbReference type="SAM" id="MobiDB-lite"/>
    </source>
</evidence>
<dbReference type="SUPFAM" id="SSF81321">
    <property type="entry name" value="Family A G protein-coupled receptor-like"/>
    <property type="match status" value="1"/>
</dbReference>
<feature type="transmembrane region" description="Helical" evidence="10">
    <location>
        <begin position="732"/>
        <end position="756"/>
    </location>
</feature>
<name>A0ABN8MS44_9CNID</name>
<feature type="compositionally biased region" description="Basic and acidic residues" evidence="9">
    <location>
        <begin position="945"/>
        <end position="962"/>
    </location>
</feature>
<keyword evidence="13" id="KW-1185">Reference proteome</keyword>
<dbReference type="Pfam" id="PF00002">
    <property type="entry name" value="7tm_2"/>
    <property type="match status" value="1"/>
</dbReference>
<evidence type="ECO:0000259" key="11">
    <source>
        <dbReference type="PROSITE" id="PS50261"/>
    </source>
</evidence>
<comment type="caution">
    <text evidence="12">The sequence shown here is derived from an EMBL/GenBank/DDBJ whole genome shotgun (WGS) entry which is preliminary data.</text>
</comment>
<evidence type="ECO:0000256" key="3">
    <source>
        <dbReference type="ARBA" id="ARBA00022989"/>
    </source>
</evidence>
<sequence>MRRPAMFKCFTGDHFIWDSHRCNGIFECPDGSDETGCADKVCKDEEGGTYLIKNSTFGWRVSPCLSCHCSRGLLNCKKTLEVYFPGYYHGIYVIQENCTQPSCKVSQFLRNKKDECKALEEVSKQMRGNLSICPNSHQLVSSDIDNECKLTYCFRNYSMISCKTAIACQDEELNKYFEGATWSVGTCIQCSCQSGLIKCTRTISVSSSKNFEGRITEHCSQTECNVARYVHENKDKCRACRWNGKVFYGDDHWKDDGVHFYCLQNDSHEMTRPGCYLAKRKAAVCTGAIRGLNKLHLITKGELFLCDSGDEILWGEERCDLRNDCYDLSDEKNCSNHFCQSEITFGVHWPRTKTGEEVTVECSLVDSNLTGTFSSKCGTNRRPETTWFHKITCGCEQKALVDYFRQKIQRINTTNIVQISTEFVNSYDRFTNKDVLFEMINDLFSSVRRVISPITRRNSDKAARLGKQIINLLGDNVAFSGHDYDPTKFCQLPDLLKIKICRNISHSALHLGLHSLQNSTSFRIRINQFQDQARYNLISRVLEFLRTAPTNTQAYTMGLRDITSFDWPLGNFEEKNVPSKVLIQRTELIMQLNSKAIKGPSARPLNSTPTVFNFSTEISQKYNTATEPSIEEIKAILAANNCSHIDYDQEKDAFKVQKPAATNKHYQVQRDLELVLLGVSVVAVILSLIILTMIRIKRTERIFVHKNLLLSLGLGNLVFILDIASFSTRMDHIVLCCLVAVIQHYLHTSLFTWMLVEGINLYIKLVKVFPVGKLYLSYLMMGWGIPAVIVGLVAAIRPSSYDMGKSLYKNITCGSLNFAAMIERTRCWINGSQWIYKGPVLAILLINLILFVIILRVVFGKISNKYGKNKIEAARRGIRSTVALLPLLGVTWLLGFFVDFHDSVKYAFILVNSLMGLVFCIFHCVLDDQVREALRARKARRKQSVRRENRNNARLQHHDTNC</sequence>
<dbReference type="Gene3D" id="4.10.1240.10">
    <property type="entry name" value="GPCR, family 2, extracellular hormone receptor domain"/>
    <property type="match status" value="1"/>
</dbReference>
<proteinExistence type="predicted"/>
<keyword evidence="5 10" id="KW-0472">Membrane</keyword>
<reference evidence="12 13" key="1">
    <citation type="submission" date="2022-05" db="EMBL/GenBank/DDBJ databases">
        <authorList>
            <consortium name="Genoscope - CEA"/>
            <person name="William W."/>
        </authorList>
    </citation>
    <scope>NUCLEOTIDE SEQUENCE [LARGE SCALE GENOMIC DNA]</scope>
</reference>
<feature type="transmembrane region" description="Helical" evidence="10">
    <location>
        <begin position="674"/>
        <end position="696"/>
    </location>
</feature>
<evidence type="ECO:0000313" key="12">
    <source>
        <dbReference type="EMBL" id="CAH3032747.1"/>
    </source>
</evidence>